<feature type="chain" id="PRO_5008260050" evidence="1">
    <location>
        <begin position="31"/>
        <end position="82"/>
    </location>
</feature>
<feature type="signal peptide" evidence="1">
    <location>
        <begin position="1"/>
        <end position="30"/>
    </location>
</feature>
<dbReference type="Proteomes" id="UP000092695">
    <property type="component" value="Chromosome"/>
</dbReference>
<keyword evidence="3" id="KW-1185">Reference proteome</keyword>
<evidence type="ECO:0000256" key="1">
    <source>
        <dbReference type="SAM" id="SignalP"/>
    </source>
</evidence>
<dbReference type="EMBL" id="CP016268">
    <property type="protein sequence ID" value="ANO50209.1"/>
    <property type="molecule type" value="Genomic_DNA"/>
</dbReference>
<name>A0A193LCU3_9GAMM</name>
<evidence type="ECO:0000313" key="2">
    <source>
        <dbReference type="EMBL" id="ANO50209.1"/>
    </source>
</evidence>
<dbReference type="KEGG" id="woc:BA177_02325"/>
<dbReference type="AlphaFoldDB" id="A0A193LCU3"/>
<keyword evidence="1" id="KW-0732">Signal</keyword>
<evidence type="ECO:0000313" key="3">
    <source>
        <dbReference type="Proteomes" id="UP000092695"/>
    </source>
</evidence>
<dbReference type="STRING" id="1548547.BA177_02325"/>
<accession>A0A193LCU3</accession>
<reference evidence="2 3" key="1">
    <citation type="submission" date="2016-06" db="EMBL/GenBank/DDBJ databases">
        <title>Complete genome sequence of a deep-branching marine Gamma Proteobacterium Woeseia oceani type strain XK5.</title>
        <authorList>
            <person name="Mu D."/>
            <person name="Du Z."/>
        </authorList>
    </citation>
    <scope>NUCLEOTIDE SEQUENCE [LARGE SCALE GENOMIC DNA]</scope>
    <source>
        <strain evidence="2 3">XK5</strain>
    </source>
</reference>
<gene>
    <name evidence="2" type="ORF">BA177_02325</name>
</gene>
<organism evidence="2 3">
    <name type="scientific">Woeseia oceani</name>
    <dbReference type="NCBI Taxonomy" id="1548547"/>
    <lineage>
        <taxon>Bacteria</taxon>
        <taxon>Pseudomonadati</taxon>
        <taxon>Pseudomonadota</taxon>
        <taxon>Gammaproteobacteria</taxon>
        <taxon>Woeseiales</taxon>
        <taxon>Woeseiaceae</taxon>
        <taxon>Woeseia</taxon>
    </lineage>
</organism>
<protein>
    <submittedName>
        <fullName evidence="2">Uncharacterized protein</fullName>
    </submittedName>
</protein>
<sequence length="82" mass="8713">MNRQASRGLPKQITLAVFMLLLIAVIAAQAGPAGTRQASFVATTDTVRDGGGLLTARLARLAFRQSESAVGPDPQTPMLRRH</sequence>
<proteinExistence type="predicted"/>